<protein>
    <submittedName>
        <fullName evidence="1">Uncharacterized protein</fullName>
    </submittedName>
</protein>
<evidence type="ECO:0000313" key="2">
    <source>
        <dbReference type="Proteomes" id="UP001732700"/>
    </source>
</evidence>
<dbReference type="EnsemblPlants" id="AVESA.00010b.r2.2AG0237690.1">
    <property type="protein sequence ID" value="AVESA.00010b.r2.2AG0237690.1.CDS"/>
    <property type="gene ID" value="AVESA.00010b.r2.2AG0237690"/>
</dbReference>
<evidence type="ECO:0000313" key="1">
    <source>
        <dbReference type="EnsemblPlants" id="AVESA.00010b.r2.2AG0237690.1.CDS"/>
    </source>
</evidence>
<reference evidence="1" key="1">
    <citation type="submission" date="2021-05" db="EMBL/GenBank/DDBJ databases">
        <authorList>
            <person name="Scholz U."/>
            <person name="Mascher M."/>
            <person name="Fiebig A."/>
        </authorList>
    </citation>
    <scope>NUCLEOTIDE SEQUENCE [LARGE SCALE GENOMIC DNA]</scope>
</reference>
<accession>A0ACD5UF26</accession>
<keyword evidence="2" id="KW-1185">Reference proteome</keyword>
<sequence>MLACIACSAKEGGEDGSRAAATPAVRSLTSQLKDMVLKFSGSGKQYRAPTAAGSPSFRGRGYGRHYPGFIDDTSFTPTHRPAAGDVGAGAYASRTGAEGTNGSARAASSATWDITGHGWPGIDEEYGGVRVDVDAAVPREWMAQVEPGVQITFVTLPGGGNDLKRIRFSREMFNKWEAQRWWGENYDRIVELYNVQTFSGRQQAGGSTPNSSVDDSLLRDSSYSRGGSTRAESPVAMMPPPSSSSSKDPMSRSMSCKAMMPPPPPSYAAGPSNRAAPCYPYAAAVPDPSDHVWAHHFNMLNTAASGGGGGPSSYDPSRATTSSRDEASVSISNASDMEAAEWIEQDEPGVCLTIRELGDGTRELRRVRFSRERFGEDRAKVWWEQNRDRIQAQYL</sequence>
<organism evidence="1 2">
    <name type="scientific">Avena sativa</name>
    <name type="common">Oat</name>
    <dbReference type="NCBI Taxonomy" id="4498"/>
    <lineage>
        <taxon>Eukaryota</taxon>
        <taxon>Viridiplantae</taxon>
        <taxon>Streptophyta</taxon>
        <taxon>Embryophyta</taxon>
        <taxon>Tracheophyta</taxon>
        <taxon>Spermatophyta</taxon>
        <taxon>Magnoliopsida</taxon>
        <taxon>Liliopsida</taxon>
        <taxon>Poales</taxon>
        <taxon>Poaceae</taxon>
        <taxon>BOP clade</taxon>
        <taxon>Pooideae</taxon>
        <taxon>Poodae</taxon>
        <taxon>Poeae</taxon>
        <taxon>Poeae Chloroplast Group 1 (Aveneae type)</taxon>
        <taxon>Aveninae</taxon>
        <taxon>Avena</taxon>
    </lineage>
</organism>
<reference evidence="1" key="2">
    <citation type="submission" date="2025-09" db="UniProtKB">
        <authorList>
            <consortium name="EnsemblPlants"/>
        </authorList>
    </citation>
    <scope>IDENTIFICATION</scope>
</reference>
<proteinExistence type="predicted"/>
<name>A0ACD5UF26_AVESA</name>
<dbReference type="Proteomes" id="UP001732700">
    <property type="component" value="Chromosome 2A"/>
</dbReference>